<dbReference type="STRING" id="619304.SAMN05421760_101743"/>
<dbReference type="EMBL" id="FTOE01000001">
    <property type="protein sequence ID" value="SIS45453.1"/>
    <property type="molecule type" value="Genomic_DNA"/>
</dbReference>
<dbReference type="AlphaFoldDB" id="A0A1N7J7W6"/>
<evidence type="ECO:0000313" key="3">
    <source>
        <dbReference type="Proteomes" id="UP000185999"/>
    </source>
</evidence>
<evidence type="ECO:0000313" key="2">
    <source>
        <dbReference type="EMBL" id="SIS45453.1"/>
    </source>
</evidence>
<organism evidence="2 3">
    <name type="scientific">Neptunomonas antarctica</name>
    <dbReference type="NCBI Taxonomy" id="619304"/>
    <lineage>
        <taxon>Bacteria</taxon>
        <taxon>Pseudomonadati</taxon>
        <taxon>Pseudomonadota</taxon>
        <taxon>Gammaproteobacteria</taxon>
        <taxon>Oceanospirillales</taxon>
        <taxon>Oceanospirillaceae</taxon>
        <taxon>Neptunomonas</taxon>
    </lineage>
</organism>
<dbReference type="Proteomes" id="UP000185999">
    <property type="component" value="Unassembled WGS sequence"/>
</dbReference>
<keyword evidence="1" id="KW-1133">Transmembrane helix</keyword>
<keyword evidence="1" id="KW-0812">Transmembrane</keyword>
<protein>
    <submittedName>
        <fullName evidence="2">Uncharacterized protein</fullName>
    </submittedName>
</protein>
<keyword evidence="1" id="KW-0472">Membrane</keyword>
<feature type="transmembrane region" description="Helical" evidence="1">
    <location>
        <begin position="20"/>
        <end position="37"/>
    </location>
</feature>
<name>A0A1N7J7W6_9GAMM</name>
<dbReference type="RefSeq" id="WP_054342904.1">
    <property type="nucleotide sequence ID" value="NZ_FTOE01000001.1"/>
</dbReference>
<evidence type="ECO:0000256" key="1">
    <source>
        <dbReference type="SAM" id="Phobius"/>
    </source>
</evidence>
<gene>
    <name evidence="2" type="ORF">SAMN05421760_101743</name>
</gene>
<sequence length="113" mass="12691">MIPCSSKDGANERRQIAQLFFYFILVIASAISVGKWIDSDAGSVIDYRISYIDQNLLEYDYDSVSDGPDDVCFVSTPFIYANDTRTALPHSPRASIKLIAKNYFIRAPPLLFS</sequence>
<proteinExistence type="predicted"/>
<reference evidence="3" key="1">
    <citation type="submission" date="2017-01" db="EMBL/GenBank/DDBJ databases">
        <authorList>
            <person name="Varghese N."/>
            <person name="Submissions S."/>
        </authorList>
    </citation>
    <scope>NUCLEOTIDE SEQUENCE [LARGE SCALE GENOMIC DNA]</scope>
    <source>
        <strain evidence="3">DSM 22306</strain>
    </source>
</reference>
<keyword evidence="3" id="KW-1185">Reference proteome</keyword>
<accession>A0A1N7J7W6</accession>